<dbReference type="Proteomes" id="UP001595818">
    <property type="component" value="Unassembled WGS sequence"/>
</dbReference>
<protein>
    <submittedName>
        <fullName evidence="1">Uncharacterized protein</fullName>
    </submittedName>
</protein>
<keyword evidence="2" id="KW-1185">Reference proteome</keyword>
<comment type="caution">
    <text evidence="1">The sequence shown here is derived from an EMBL/GenBank/DDBJ whole genome shotgun (WGS) entry which is preliminary data.</text>
</comment>
<evidence type="ECO:0000313" key="1">
    <source>
        <dbReference type="EMBL" id="MFC4875070.1"/>
    </source>
</evidence>
<gene>
    <name evidence="1" type="ORF">ACFPFU_25440</name>
</gene>
<reference evidence="2" key="1">
    <citation type="journal article" date="2019" name="Int. J. Syst. Evol. Microbiol.">
        <title>The Global Catalogue of Microorganisms (GCM) 10K type strain sequencing project: providing services to taxonomists for standard genome sequencing and annotation.</title>
        <authorList>
            <consortium name="The Broad Institute Genomics Platform"/>
            <consortium name="The Broad Institute Genome Sequencing Center for Infectious Disease"/>
            <person name="Wu L."/>
            <person name="Ma J."/>
        </authorList>
    </citation>
    <scope>NUCLEOTIDE SEQUENCE [LARGE SCALE GENOMIC DNA]</scope>
    <source>
        <strain evidence="2">CGMCC 4.7466</strain>
    </source>
</reference>
<sequence>MFFEFNPVSFLMLGPEGRKLFSMMTKGVGSYGVFGFEGVEEVGGCEKAWDGV</sequence>
<proteinExistence type="predicted"/>
<dbReference type="EMBL" id="JBHSJJ010000031">
    <property type="protein sequence ID" value="MFC4875070.1"/>
    <property type="molecule type" value="Genomic_DNA"/>
</dbReference>
<name>A0ABV9T8E3_9BACT</name>
<evidence type="ECO:0000313" key="2">
    <source>
        <dbReference type="Proteomes" id="UP001595818"/>
    </source>
</evidence>
<accession>A0ABV9T8E3</accession>
<organism evidence="1 2">
    <name type="scientific">Negadavirga shengliensis</name>
    <dbReference type="NCBI Taxonomy" id="1389218"/>
    <lineage>
        <taxon>Bacteria</taxon>
        <taxon>Pseudomonadati</taxon>
        <taxon>Bacteroidota</taxon>
        <taxon>Cytophagia</taxon>
        <taxon>Cytophagales</taxon>
        <taxon>Cyclobacteriaceae</taxon>
        <taxon>Negadavirga</taxon>
    </lineage>
</organism>